<feature type="binding site" evidence="9">
    <location>
        <position position="252"/>
    </location>
    <ligand>
        <name>substrate</name>
    </ligand>
</feature>
<evidence type="ECO:0000256" key="3">
    <source>
        <dbReference type="ARBA" id="ARBA00022741"/>
    </source>
</evidence>
<dbReference type="HAMAP" id="MF_01987">
    <property type="entry name" value="Ribokinase"/>
    <property type="match status" value="1"/>
</dbReference>
<dbReference type="InterPro" id="IPR029056">
    <property type="entry name" value="Ribokinase-like"/>
</dbReference>
<dbReference type="PANTHER" id="PTHR10584">
    <property type="entry name" value="SUGAR KINASE"/>
    <property type="match status" value="1"/>
</dbReference>
<dbReference type="Proteomes" id="UP000050668">
    <property type="component" value="Unassembled WGS sequence"/>
</dbReference>
<evidence type="ECO:0000256" key="7">
    <source>
        <dbReference type="ARBA" id="ARBA00022958"/>
    </source>
</evidence>
<dbReference type="Pfam" id="PF00294">
    <property type="entry name" value="PfkB"/>
    <property type="match status" value="1"/>
</dbReference>
<evidence type="ECO:0000256" key="5">
    <source>
        <dbReference type="ARBA" id="ARBA00022840"/>
    </source>
</evidence>
<comment type="subcellular location">
    <subcellularLocation>
        <location evidence="9">Cytoplasm</location>
    </subcellularLocation>
</comment>
<feature type="binding site" evidence="9">
    <location>
        <begin position="220"/>
        <end position="225"/>
    </location>
    <ligand>
        <name>ATP</name>
        <dbReference type="ChEBI" id="CHEBI:30616"/>
    </ligand>
</feature>
<evidence type="ECO:0000256" key="9">
    <source>
        <dbReference type="HAMAP-Rule" id="MF_01987"/>
    </source>
</evidence>
<comment type="function">
    <text evidence="9">Catalyzes the phosphorylation of ribose at O-5 in a reaction requiring ATP and magnesium. The resulting D-ribose-5-phosphate can then be used either for sythesis of nucleotides, histidine, and tryptophan, or as a component of the pentose phosphate pathway.</text>
</comment>
<feature type="binding site" evidence="9">
    <location>
        <position position="246"/>
    </location>
    <ligand>
        <name>K(+)</name>
        <dbReference type="ChEBI" id="CHEBI:29103"/>
    </ligand>
</feature>
<gene>
    <name evidence="9" type="primary">rbsK</name>
    <name evidence="12" type="ORF">AEA09_16670</name>
</gene>
<dbReference type="CDD" id="cd01174">
    <property type="entry name" value="ribokinase"/>
    <property type="match status" value="1"/>
</dbReference>
<feature type="binding site" evidence="9">
    <location>
        <begin position="39"/>
        <end position="43"/>
    </location>
    <ligand>
        <name>substrate</name>
    </ligand>
</feature>
<organism evidence="12 13">
    <name type="scientific">Lysinibacillus contaminans</name>
    <dbReference type="NCBI Taxonomy" id="1293441"/>
    <lineage>
        <taxon>Bacteria</taxon>
        <taxon>Bacillati</taxon>
        <taxon>Bacillota</taxon>
        <taxon>Bacilli</taxon>
        <taxon>Bacillales</taxon>
        <taxon>Bacillaceae</taxon>
        <taxon>Lysinibacillus</taxon>
    </lineage>
</organism>
<evidence type="ECO:0000259" key="11">
    <source>
        <dbReference type="Pfam" id="PF00294"/>
    </source>
</evidence>
<name>A0ABR5JW76_9BACI</name>
<dbReference type="InterPro" id="IPR011877">
    <property type="entry name" value="Ribokinase"/>
</dbReference>
<feature type="binding site" evidence="9">
    <location>
        <position position="282"/>
    </location>
    <ligand>
        <name>K(+)</name>
        <dbReference type="ChEBI" id="CHEBI:29103"/>
    </ligand>
</feature>
<feature type="domain" description="Carbohydrate kinase PfkB" evidence="11">
    <location>
        <begin position="1"/>
        <end position="295"/>
    </location>
</feature>
<feature type="binding site" evidence="9">
    <location>
        <position position="184"/>
    </location>
    <ligand>
        <name>ATP</name>
        <dbReference type="ChEBI" id="CHEBI:30616"/>
    </ligand>
</feature>
<dbReference type="RefSeq" id="WP_053585078.1">
    <property type="nucleotide sequence ID" value="NZ_LGRV01000007.1"/>
</dbReference>
<comment type="cofactor">
    <cofactor evidence="9">
        <name>Mg(2+)</name>
        <dbReference type="ChEBI" id="CHEBI:18420"/>
    </cofactor>
    <text evidence="9">Requires a divalent cation, most likely magnesium in vivo, as an electrophilic catalyst to aid phosphoryl group transfer. It is the chelate of the metal and the nucleotide that is the actual substrate.</text>
</comment>
<evidence type="ECO:0000256" key="6">
    <source>
        <dbReference type="ARBA" id="ARBA00022842"/>
    </source>
</evidence>
<comment type="caution">
    <text evidence="12">The sequence shown here is derived from an EMBL/GenBank/DDBJ whole genome shotgun (WGS) entry which is preliminary data.</text>
</comment>
<evidence type="ECO:0000256" key="10">
    <source>
        <dbReference type="NCBIfam" id="TIGR02152"/>
    </source>
</evidence>
<evidence type="ECO:0000313" key="13">
    <source>
        <dbReference type="Proteomes" id="UP000050668"/>
    </source>
</evidence>
<dbReference type="PRINTS" id="PR00990">
    <property type="entry name" value="RIBOKINASE"/>
</dbReference>
<feature type="binding site" evidence="9">
    <location>
        <position position="287"/>
    </location>
    <ligand>
        <name>K(+)</name>
        <dbReference type="ChEBI" id="CHEBI:29103"/>
    </ligand>
</feature>
<dbReference type="InterPro" id="IPR002139">
    <property type="entry name" value="Ribo/fructo_kinase"/>
</dbReference>
<keyword evidence="5 9" id="KW-0067">ATP-binding</keyword>
<comment type="pathway">
    <text evidence="9">Carbohydrate metabolism; D-ribose degradation; D-ribose 5-phosphate from beta-D-ribopyranose: step 2/2.</text>
</comment>
<feature type="active site" description="Proton acceptor" evidence="9">
    <location>
        <position position="252"/>
    </location>
</feature>
<keyword evidence="1 9" id="KW-0808">Transferase</keyword>
<keyword evidence="13" id="KW-1185">Reference proteome</keyword>
<dbReference type="SUPFAM" id="SSF53613">
    <property type="entry name" value="Ribokinase-like"/>
    <property type="match status" value="1"/>
</dbReference>
<dbReference type="EC" id="2.7.1.15" evidence="9 10"/>
<evidence type="ECO:0000256" key="8">
    <source>
        <dbReference type="ARBA" id="ARBA00023277"/>
    </source>
</evidence>
<feature type="binding site" evidence="9">
    <location>
        <position position="291"/>
    </location>
    <ligand>
        <name>K(+)</name>
        <dbReference type="ChEBI" id="CHEBI:29103"/>
    </ligand>
</feature>
<reference evidence="13" key="1">
    <citation type="submission" date="2015-07" db="EMBL/GenBank/DDBJ databases">
        <title>Fjat-14205 dsm 2895.</title>
        <authorList>
            <person name="Liu B."/>
            <person name="Wang J."/>
            <person name="Zhu Y."/>
            <person name="Liu G."/>
            <person name="Chen Q."/>
            <person name="Chen Z."/>
            <person name="Lan J."/>
            <person name="Che J."/>
            <person name="Ge C."/>
            <person name="Shi H."/>
            <person name="Pan Z."/>
            <person name="Liu X."/>
        </authorList>
    </citation>
    <scope>NUCLEOTIDE SEQUENCE [LARGE SCALE GENOMIC DNA]</scope>
    <source>
        <strain evidence="13">DSM 25560</strain>
    </source>
</reference>
<evidence type="ECO:0000256" key="2">
    <source>
        <dbReference type="ARBA" id="ARBA00022723"/>
    </source>
</evidence>
<keyword evidence="7 9" id="KW-0630">Potassium</keyword>
<evidence type="ECO:0000256" key="4">
    <source>
        <dbReference type="ARBA" id="ARBA00022777"/>
    </source>
</evidence>
<proteinExistence type="inferred from homology"/>
<sequence>MRKIIVFGSLNMDLSIEAEHLPKSGETIGGHSFFTAPGGKGGNQAVAAAKSGAPTYMIASVGRDLFGKELITSLTENQVDCSYITECEEVPTGVAVIVRSQGDNRIILNAGANHYVDNKEISNAIQQLASKGDIFLTQFENKQDIVLEALKEAKSRGLFTVLNPAPAKEIPSESYKYIDLIIVNQSECELLTSIYPTTEEECKKAMAILFEAGVHSALITLGVNGSVYGQADEFISVSGYSVKAVDTTAAGDTYIGSFLYSFSNGETIAECMNYASKASALAVTKQGAQPSIPTRDEIISYFKEEK</sequence>
<comment type="catalytic activity">
    <reaction evidence="9">
        <text>D-ribose + ATP = D-ribose 5-phosphate + ADP + H(+)</text>
        <dbReference type="Rhea" id="RHEA:13697"/>
        <dbReference type="ChEBI" id="CHEBI:15378"/>
        <dbReference type="ChEBI" id="CHEBI:30616"/>
        <dbReference type="ChEBI" id="CHEBI:47013"/>
        <dbReference type="ChEBI" id="CHEBI:78346"/>
        <dbReference type="ChEBI" id="CHEBI:456216"/>
        <dbReference type="EC" id="2.7.1.15"/>
    </reaction>
</comment>
<keyword evidence="4 9" id="KW-0418">Kinase</keyword>
<keyword evidence="2 9" id="KW-0479">Metal-binding</keyword>
<feature type="binding site" evidence="9">
    <location>
        <position position="285"/>
    </location>
    <ligand>
        <name>K(+)</name>
        <dbReference type="ChEBI" id="CHEBI:29103"/>
    </ligand>
</feature>
<evidence type="ECO:0000256" key="1">
    <source>
        <dbReference type="ARBA" id="ARBA00022679"/>
    </source>
</evidence>
<dbReference type="Gene3D" id="3.40.1190.20">
    <property type="match status" value="1"/>
</dbReference>
<evidence type="ECO:0000313" key="12">
    <source>
        <dbReference type="EMBL" id="KOS66383.1"/>
    </source>
</evidence>
<feature type="binding site" evidence="9">
    <location>
        <position position="140"/>
    </location>
    <ligand>
        <name>substrate</name>
    </ligand>
</feature>
<keyword evidence="8 9" id="KW-0119">Carbohydrate metabolism</keyword>
<keyword evidence="9" id="KW-0963">Cytoplasm</keyword>
<keyword evidence="6 9" id="KW-0460">Magnesium</keyword>
<feature type="binding site" evidence="9">
    <location>
        <begin position="11"/>
        <end position="13"/>
    </location>
    <ligand>
        <name>substrate</name>
    </ligand>
</feature>
<feature type="binding site" evidence="9">
    <location>
        <position position="248"/>
    </location>
    <ligand>
        <name>K(+)</name>
        <dbReference type="ChEBI" id="CHEBI:29103"/>
    </ligand>
</feature>
<feature type="binding site" evidence="9">
    <location>
        <begin position="251"/>
        <end position="252"/>
    </location>
    <ligand>
        <name>ATP</name>
        <dbReference type="ChEBI" id="CHEBI:30616"/>
    </ligand>
</feature>
<dbReference type="NCBIfam" id="TIGR02152">
    <property type="entry name" value="D_ribokin_bact"/>
    <property type="match status" value="1"/>
</dbReference>
<protein>
    <recommendedName>
        <fullName evidence="9 10">Ribokinase</fullName>
        <shortName evidence="9">RK</shortName>
        <ecNumber evidence="9 10">2.7.1.15</ecNumber>
    </recommendedName>
</protein>
<comment type="similarity">
    <text evidence="9">Belongs to the carbohydrate kinase PfkB family. Ribokinase subfamily.</text>
</comment>
<dbReference type="PANTHER" id="PTHR10584:SF166">
    <property type="entry name" value="RIBOKINASE"/>
    <property type="match status" value="1"/>
</dbReference>
<comment type="activity regulation">
    <text evidence="9">Activated by a monovalent cation that binds near, but not in, the active site. The most likely occupant of the site in vivo is potassium. Ion binding induces a conformational change that may alter substrate affinity.</text>
</comment>
<dbReference type="InterPro" id="IPR011611">
    <property type="entry name" value="PfkB_dom"/>
</dbReference>
<comment type="caution">
    <text evidence="9">Lacks conserved residue(s) required for the propagation of feature annotation.</text>
</comment>
<keyword evidence="3 9" id="KW-0547">Nucleotide-binding</keyword>
<dbReference type="EMBL" id="LGRV01000007">
    <property type="protein sequence ID" value="KOS66383.1"/>
    <property type="molecule type" value="Genomic_DNA"/>
</dbReference>
<accession>A0ABR5JW76</accession>
<comment type="subunit">
    <text evidence="9">Homodimer.</text>
</comment>